<protein>
    <submittedName>
        <fullName evidence="1">Uncharacterized protein</fullName>
    </submittedName>
</protein>
<dbReference type="Proteomes" id="UP001523392">
    <property type="component" value="Unassembled WGS sequence"/>
</dbReference>
<name>A0ABT1DBC7_9PROT</name>
<gene>
    <name evidence="1" type="ORF">JYK14_24245</name>
</gene>
<sequence>MLKSSRYTSLGQLVATERIDRSYFGKMLQLTLLAPDLAEAALDGRPPPELGLPMLLGSLPPAWAEQRASVAGPPAASS</sequence>
<organism evidence="1 2">
    <name type="scientific">Siccirubricoccus soli</name>
    <dbReference type="NCBI Taxonomy" id="2899147"/>
    <lineage>
        <taxon>Bacteria</taxon>
        <taxon>Pseudomonadati</taxon>
        <taxon>Pseudomonadota</taxon>
        <taxon>Alphaproteobacteria</taxon>
        <taxon>Acetobacterales</taxon>
        <taxon>Roseomonadaceae</taxon>
        <taxon>Siccirubricoccus</taxon>
    </lineage>
</organism>
<reference evidence="1 2" key="1">
    <citation type="submission" date="2021-12" db="EMBL/GenBank/DDBJ databases">
        <title>Siccirubricoccus leaddurans sp. nov., a high concentration Zn2+ tolerance bacterium.</title>
        <authorList>
            <person name="Cao Y."/>
        </authorList>
    </citation>
    <scope>NUCLEOTIDE SEQUENCE [LARGE SCALE GENOMIC DNA]</scope>
    <source>
        <strain evidence="1 2">KC 17139</strain>
    </source>
</reference>
<evidence type="ECO:0000313" key="2">
    <source>
        <dbReference type="Proteomes" id="UP001523392"/>
    </source>
</evidence>
<accession>A0ABT1DBC7</accession>
<evidence type="ECO:0000313" key="1">
    <source>
        <dbReference type="EMBL" id="MCO6419248.1"/>
    </source>
</evidence>
<dbReference type="RefSeq" id="WP_252955866.1">
    <property type="nucleotide sequence ID" value="NZ_JAFIRR010000182.1"/>
</dbReference>
<proteinExistence type="predicted"/>
<comment type="caution">
    <text evidence="1">The sequence shown here is derived from an EMBL/GenBank/DDBJ whole genome shotgun (WGS) entry which is preliminary data.</text>
</comment>
<dbReference type="EMBL" id="JAFIRR010000182">
    <property type="protein sequence ID" value="MCO6419248.1"/>
    <property type="molecule type" value="Genomic_DNA"/>
</dbReference>
<keyword evidence="2" id="KW-1185">Reference proteome</keyword>